<evidence type="ECO:0000313" key="2">
    <source>
        <dbReference type="EMBL" id="RZC50265.1"/>
    </source>
</evidence>
<reference evidence="2 3" key="1">
    <citation type="journal article" date="2018" name="Science">
        <title>The opium poppy genome and morphinan production.</title>
        <authorList>
            <person name="Guo L."/>
            <person name="Winzer T."/>
            <person name="Yang X."/>
            <person name="Li Y."/>
            <person name="Ning Z."/>
            <person name="He Z."/>
            <person name="Teodor R."/>
            <person name="Lu Y."/>
            <person name="Bowser T.A."/>
            <person name="Graham I.A."/>
            <person name="Ye K."/>
        </authorList>
    </citation>
    <scope>NUCLEOTIDE SEQUENCE [LARGE SCALE GENOMIC DNA]</scope>
    <source>
        <strain evidence="3">cv. HN1</strain>
        <tissue evidence="2">Leaves</tissue>
    </source>
</reference>
<organism evidence="2 3">
    <name type="scientific">Papaver somniferum</name>
    <name type="common">Opium poppy</name>
    <dbReference type="NCBI Taxonomy" id="3469"/>
    <lineage>
        <taxon>Eukaryota</taxon>
        <taxon>Viridiplantae</taxon>
        <taxon>Streptophyta</taxon>
        <taxon>Embryophyta</taxon>
        <taxon>Tracheophyta</taxon>
        <taxon>Spermatophyta</taxon>
        <taxon>Magnoliopsida</taxon>
        <taxon>Ranunculales</taxon>
        <taxon>Papaveraceae</taxon>
        <taxon>Papaveroideae</taxon>
        <taxon>Papaver</taxon>
    </lineage>
</organism>
<feature type="compositionally biased region" description="Low complexity" evidence="1">
    <location>
        <begin position="37"/>
        <end position="48"/>
    </location>
</feature>
<evidence type="ECO:0000256" key="1">
    <source>
        <dbReference type="SAM" id="MobiDB-lite"/>
    </source>
</evidence>
<protein>
    <submittedName>
        <fullName evidence="2">Uncharacterized protein</fullName>
    </submittedName>
</protein>
<dbReference type="Proteomes" id="UP000316621">
    <property type="component" value="Chromosome 2"/>
</dbReference>
<name>A0A4Y7IS53_PAPSO</name>
<dbReference type="EMBL" id="CM010716">
    <property type="protein sequence ID" value="RZC50265.1"/>
    <property type="molecule type" value="Genomic_DNA"/>
</dbReference>
<evidence type="ECO:0000313" key="3">
    <source>
        <dbReference type="Proteomes" id="UP000316621"/>
    </source>
</evidence>
<accession>A0A4Y7IS53</accession>
<proteinExistence type="predicted"/>
<dbReference type="AlphaFoldDB" id="A0A4Y7IS53"/>
<keyword evidence="3" id="KW-1185">Reference proteome</keyword>
<gene>
    <name evidence="2" type="ORF">C5167_018695</name>
</gene>
<sequence length="72" mass="8618">MARIKIRRDDRVRLLNPQNNEDQRSNDDGLEMQSDHTTQFQRWTTQQRTSEENKFVISAGDDQVQKIYPPRD</sequence>
<feature type="region of interest" description="Disordered" evidence="1">
    <location>
        <begin position="1"/>
        <end position="72"/>
    </location>
</feature>
<dbReference type="Gramene" id="RZC50265">
    <property type="protein sequence ID" value="RZC50265"/>
    <property type="gene ID" value="C5167_018695"/>
</dbReference>